<evidence type="ECO:0000256" key="3">
    <source>
        <dbReference type="ARBA" id="ARBA00022505"/>
    </source>
</evidence>
<dbReference type="InterPro" id="IPR006963">
    <property type="entry name" value="Mopterin_OxRdtase_4Fe-4S_dom"/>
</dbReference>
<dbReference type="InterPro" id="IPR006655">
    <property type="entry name" value="Mopterin_OxRdtase_prok_CS"/>
</dbReference>
<feature type="domain" description="4Fe-4S Mo/W bis-MGD-type" evidence="9">
    <location>
        <begin position="45"/>
        <end position="106"/>
    </location>
</feature>
<evidence type="ECO:0000256" key="8">
    <source>
        <dbReference type="ARBA" id="ARBA00023014"/>
    </source>
</evidence>
<keyword evidence="11" id="KW-1185">Reference proteome</keyword>
<protein>
    <submittedName>
        <fullName evidence="10">Molybdopterin-dependent oxidoreductase</fullName>
    </submittedName>
</protein>
<evidence type="ECO:0000313" key="10">
    <source>
        <dbReference type="EMBL" id="MCG5029966.1"/>
    </source>
</evidence>
<dbReference type="PROSITE" id="PS51318">
    <property type="entry name" value="TAT"/>
    <property type="match status" value="1"/>
</dbReference>
<dbReference type="RefSeq" id="WP_237977622.1">
    <property type="nucleotide sequence ID" value="NZ_JAKNCT010000001.1"/>
</dbReference>
<comment type="caution">
    <text evidence="10">The sequence shown here is derived from an EMBL/GenBank/DDBJ whole genome shotgun (WGS) entry which is preliminary data.</text>
</comment>
<dbReference type="InterPro" id="IPR006656">
    <property type="entry name" value="Mopterin_OxRdtase"/>
</dbReference>
<keyword evidence="6" id="KW-0560">Oxidoreductase</keyword>
<evidence type="ECO:0000256" key="7">
    <source>
        <dbReference type="ARBA" id="ARBA00023004"/>
    </source>
</evidence>
<dbReference type="InterPro" id="IPR050612">
    <property type="entry name" value="Prok_Mopterin_Oxidored"/>
</dbReference>
<comment type="cofactor">
    <cofactor evidence="1">
        <name>Mo-bis(molybdopterin guanine dinucleotide)</name>
        <dbReference type="ChEBI" id="CHEBI:60539"/>
    </cofactor>
</comment>
<sequence>MGVDFFHPRTDRRTFLKSAAAAGAALGLQMMPVPRAVAAAVDELGSYKWCACVINCGQRCPVRCFTRNGQVIRIETDNSQPDGNVPRQIRACQRGRSMRQRIYSPDRLRYPMKRVGERGDGKFQRISWDEAVKTIASEWKRIKARYGNEAIYWQYCSGQQSLVSSRRAWQRLMNLMGGYLKYYGSYSNAQLSASFPMTYGGRPASLPSEIAHAELYVLFGNNPLVNRPSGGGKGYQIDLARARHRPRMILIDPAFTDTATSRADQWIPIRPGTDAALVNALAYEFIMHKWIDQAFLDKYCVGFDEKTLPKSAPAHSDYRSYIMGEGPDKTPKTPEWAAPITGIPVDVIRNLAREMGTTKPLFVSQGWGPQRQANGEETARAIAMVPILLGQIGLPGTNSGEHEGNTPFPAVYLPVGKNPVKASIPVYLWTDAIYRGKEMTRRTDALKGAEKLTQNIKMIVNSGGNTMINQHGDVNWTDKLLRDTSKLEFLVVCDNMMTPSARYADILLPDTLGPETDDIASNGGSHGDVAGLLAIQKAVEPQFEQLPSWEICRRIARELGLEDKYTEGRTQMDWVKWCYVETRKKVKQLPDFDTFWKNGMAKVWGYRKDPIALEKFREDPAKNKLKTPSGKIEIYSERLAKEVKDWVLPKGDGISPIPVFRPTWDMPGDPKAKKYPLQCFGFHGHGRIHSTFHNLPWLRELHPDVVFMNSLDAEKRGIKDGDKVHIFNGRGIVELPARVTPRLMPGVCTIPQGAWYKPVMENGRKVDVGGCINTLTAHRPSPYAKGNAQHNILVEIRKI</sequence>
<dbReference type="InterPro" id="IPR019546">
    <property type="entry name" value="TAT_signal_bac_arc"/>
</dbReference>
<evidence type="ECO:0000256" key="6">
    <source>
        <dbReference type="ARBA" id="ARBA00023002"/>
    </source>
</evidence>
<evidence type="ECO:0000256" key="4">
    <source>
        <dbReference type="ARBA" id="ARBA00022723"/>
    </source>
</evidence>
<reference evidence="10 11" key="1">
    <citation type="submission" date="2022-02" db="EMBL/GenBank/DDBJ databases">
        <title>Mesosutterella porci, a novel member of the family Sutterellaceae from pig feces.</title>
        <authorList>
            <person name="Wylensek D."/>
            <person name="Clavel T."/>
        </authorList>
    </citation>
    <scope>NUCLEOTIDE SEQUENCE [LARGE SCALE GENOMIC DNA]</scope>
    <source>
        <strain evidence="11">oilRF-744-wt-GAM-9</strain>
    </source>
</reference>
<dbReference type="InterPro" id="IPR006311">
    <property type="entry name" value="TAT_signal"/>
</dbReference>
<accession>A0ABS9MMW9</accession>
<dbReference type="Proteomes" id="UP001297600">
    <property type="component" value="Unassembled WGS sequence"/>
</dbReference>
<dbReference type="SUPFAM" id="SSF53706">
    <property type="entry name" value="Formate dehydrogenase/DMSO reductase, domains 1-3"/>
    <property type="match status" value="1"/>
</dbReference>
<dbReference type="Gene3D" id="2.40.40.20">
    <property type="match status" value="1"/>
</dbReference>
<dbReference type="Pfam" id="PF00384">
    <property type="entry name" value="Molybdopterin"/>
    <property type="match status" value="1"/>
</dbReference>
<dbReference type="PANTHER" id="PTHR43742">
    <property type="entry name" value="TRIMETHYLAMINE-N-OXIDE REDUCTASE"/>
    <property type="match status" value="1"/>
</dbReference>
<comment type="similarity">
    <text evidence="2">Belongs to the prokaryotic molybdopterin-containing oxidoreductase family.</text>
</comment>
<dbReference type="Gene3D" id="3.40.50.12440">
    <property type="match status" value="1"/>
</dbReference>
<dbReference type="PROSITE" id="PS00932">
    <property type="entry name" value="MOLYBDOPTERIN_PROK_3"/>
    <property type="match status" value="1"/>
</dbReference>
<dbReference type="NCBIfam" id="TIGR02166">
    <property type="entry name" value="dmsA_ynfE"/>
    <property type="match status" value="1"/>
</dbReference>
<evidence type="ECO:0000256" key="2">
    <source>
        <dbReference type="ARBA" id="ARBA00010312"/>
    </source>
</evidence>
<name>A0ABS9MMW9_9BURK</name>
<keyword evidence="7" id="KW-0408">Iron</keyword>
<dbReference type="EMBL" id="JAKNCT010000001">
    <property type="protein sequence ID" value="MCG5029966.1"/>
    <property type="molecule type" value="Genomic_DNA"/>
</dbReference>
<evidence type="ECO:0000313" key="11">
    <source>
        <dbReference type="Proteomes" id="UP001297600"/>
    </source>
</evidence>
<dbReference type="Gene3D" id="3.40.228.10">
    <property type="entry name" value="Dimethylsulfoxide Reductase, domain 2"/>
    <property type="match status" value="1"/>
</dbReference>
<dbReference type="Gene3D" id="3.40.50.740">
    <property type="match status" value="2"/>
</dbReference>
<evidence type="ECO:0000259" key="9">
    <source>
        <dbReference type="PROSITE" id="PS51669"/>
    </source>
</evidence>
<keyword evidence="8" id="KW-0411">Iron-sulfur</keyword>
<proteinExistence type="inferred from homology"/>
<gene>
    <name evidence="10" type="ORF">MAF45_00655</name>
</gene>
<keyword evidence="5" id="KW-0732">Signal</keyword>
<evidence type="ECO:0000256" key="1">
    <source>
        <dbReference type="ARBA" id="ARBA00001942"/>
    </source>
</evidence>
<dbReference type="PANTHER" id="PTHR43742:SF3">
    <property type="entry name" value="DIMETHYL SULFOXIDE REDUCTASE DMSA"/>
    <property type="match status" value="1"/>
</dbReference>
<dbReference type="Pfam" id="PF04879">
    <property type="entry name" value="Molybdop_Fe4S4"/>
    <property type="match status" value="1"/>
</dbReference>
<dbReference type="SUPFAM" id="SSF50692">
    <property type="entry name" value="ADC-like"/>
    <property type="match status" value="1"/>
</dbReference>
<dbReference type="Pfam" id="PF01568">
    <property type="entry name" value="Molydop_binding"/>
    <property type="match status" value="1"/>
</dbReference>
<dbReference type="PROSITE" id="PS51669">
    <property type="entry name" value="4FE4S_MOW_BIS_MGD"/>
    <property type="match status" value="1"/>
</dbReference>
<keyword evidence="3" id="KW-0500">Molybdenum</keyword>
<dbReference type="InterPro" id="IPR011888">
    <property type="entry name" value="Anaer_DMSO_reductase"/>
</dbReference>
<dbReference type="NCBIfam" id="TIGR01409">
    <property type="entry name" value="TAT_signal_seq"/>
    <property type="match status" value="1"/>
</dbReference>
<dbReference type="CDD" id="cd02794">
    <property type="entry name" value="MopB_CT_DmsA-EC"/>
    <property type="match status" value="1"/>
</dbReference>
<evidence type="ECO:0000256" key="5">
    <source>
        <dbReference type="ARBA" id="ARBA00022729"/>
    </source>
</evidence>
<keyword evidence="4" id="KW-0479">Metal-binding</keyword>
<dbReference type="InterPro" id="IPR009010">
    <property type="entry name" value="Asp_de-COase-like_dom_sf"/>
</dbReference>
<organism evidence="10 11">
    <name type="scientific">Mesosutterella porci</name>
    <dbReference type="NCBI Taxonomy" id="2915351"/>
    <lineage>
        <taxon>Bacteria</taxon>
        <taxon>Pseudomonadati</taxon>
        <taxon>Pseudomonadota</taxon>
        <taxon>Betaproteobacteria</taxon>
        <taxon>Burkholderiales</taxon>
        <taxon>Sutterellaceae</taxon>
        <taxon>Mesosutterella</taxon>
    </lineage>
</organism>
<dbReference type="InterPro" id="IPR006657">
    <property type="entry name" value="MoPterin_dinucl-bd_dom"/>
</dbReference>